<dbReference type="InterPro" id="IPR005632">
    <property type="entry name" value="Chaperone_Skp"/>
</dbReference>
<dbReference type="STRING" id="109232.RMONA_04200"/>
<dbReference type="GO" id="GO:0050821">
    <property type="term" value="P:protein stabilization"/>
    <property type="evidence" value="ECO:0007669"/>
    <property type="project" value="TreeGrafter"/>
</dbReference>
<dbReference type="KEGG" id="rmc:RMONA_04200"/>
<organism evidence="4 5">
    <name type="scientific">Rickettsia monacensis</name>
    <dbReference type="NCBI Taxonomy" id="109232"/>
    <lineage>
        <taxon>Bacteria</taxon>
        <taxon>Pseudomonadati</taxon>
        <taxon>Pseudomonadota</taxon>
        <taxon>Alphaproteobacteria</taxon>
        <taxon>Rickettsiales</taxon>
        <taxon>Rickettsiaceae</taxon>
        <taxon>Rickettsieae</taxon>
        <taxon>Rickettsia</taxon>
        <taxon>spotted fever group</taxon>
    </lineage>
</organism>
<proteinExistence type="inferred from homology"/>
<comment type="similarity">
    <text evidence="1">Belongs to the Skp family.</text>
</comment>
<dbReference type="PANTHER" id="PTHR35089:SF1">
    <property type="entry name" value="CHAPERONE PROTEIN SKP"/>
    <property type="match status" value="1"/>
</dbReference>
<evidence type="ECO:0000256" key="1">
    <source>
        <dbReference type="ARBA" id="ARBA00009091"/>
    </source>
</evidence>
<evidence type="ECO:0000256" key="2">
    <source>
        <dbReference type="ARBA" id="ARBA00022729"/>
    </source>
</evidence>
<feature type="signal peptide" evidence="3">
    <location>
        <begin position="1"/>
        <end position="21"/>
    </location>
</feature>
<dbReference type="RefSeq" id="WP_023507688.1">
    <property type="nucleotide sequence ID" value="NZ_LN794217.1"/>
</dbReference>
<evidence type="ECO:0000313" key="5">
    <source>
        <dbReference type="Proteomes" id="UP000018149"/>
    </source>
</evidence>
<dbReference type="EMBL" id="LN794217">
    <property type="protein sequence ID" value="CEO17226.1"/>
    <property type="molecule type" value="Genomic_DNA"/>
</dbReference>
<evidence type="ECO:0000256" key="3">
    <source>
        <dbReference type="SAM" id="SignalP"/>
    </source>
</evidence>
<reference evidence="5" key="2">
    <citation type="submission" date="2015-01" db="EMBL/GenBank/DDBJ databases">
        <authorList>
            <person name="Felsheim R."/>
        </authorList>
    </citation>
    <scope>NUCLEOTIDE SEQUENCE [LARGE SCALE GENOMIC DNA]</scope>
    <source>
        <strain evidence="5">IrR/Munich</strain>
    </source>
</reference>
<evidence type="ECO:0000313" key="4">
    <source>
        <dbReference type="EMBL" id="CEO17226.1"/>
    </source>
</evidence>
<dbReference type="Proteomes" id="UP000018149">
    <property type="component" value="Chromosome I"/>
</dbReference>
<keyword evidence="2 3" id="KW-0732">Signal</keyword>
<dbReference type="PANTHER" id="PTHR35089">
    <property type="entry name" value="CHAPERONE PROTEIN SKP"/>
    <property type="match status" value="1"/>
</dbReference>
<dbReference type="GO" id="GO:0005829">
    <property type="term" value="C:cytosol"/>
    <property type="evidence" value="ECO:0007669"/>
    <property type="project" value="TreeGrafter"/>
</dbReference>
<dbReference type="SUPFAM" id="SSF111384">
    <property type="entry name" value="OmpH-like"/>
    <property type="match status" value="1"/>
</dbReference>
<dbReference type="Gene3D" id="3.30.910.20">
    <property type="entry name" value="Skp domain"/>
    <property type="match status" value="1"/>
</dbReference>
<dbReference type="GO" id="GO:0051082">
    <property type="term" value="F:unfolded protein binding"/>
    <property type="evidence" value="ECO:0007669"/>
    <property type="project" value="InterPro"/>
</dbReference>
<feature type="chain" id="PRO_5002133337" evidence="3">
    <location>
        <begin position="22"/>
        <end position="184"/>
    </location>
</feature>
<dbReference type="HOGENOM" id="CLU_1585255_0_0_5"/>
<reference evidence="4 5" key="1">
    <citation type="submission" date="2015-01" db="EMBL/GenBank/DDBJ databases">
        <title>Draft genome sequence of Rickettsia monacensis strain IrR/Munich.</title>
        <authorList>
            <person name="Felsheim R.F."/>
            <person name="Johnson S.L."/>
            <person name="Kurtti T.J."/>
            <person name="Munderloh U.G."/>
        </authorList>
    </citation>
    <scope>NUCLEOTIDE SEQUENCE [LARGE SCALE GENOMIC DNA]</scope>
    <source>
        <strain evidence="4 5">IrR/Munich</strain>
    </source>
</reference>
<gene>
    <name evidence="4" type="ORF">RMONA_04200</name>
</gene>
<dbReference type="InterPro" id="IPR024930">
    <property type="entry name" value="Skp_dom_sf"/>
</dbReference>
<dbReference type="SMART" id="SM00935">
    <property type="entry name" value="OmpH"/>
    <property type="match status" value="1"/>
</dbReference>
<sequence>MIYRILCLCIFIINFSMITEAQNVPIKEDNFKVKVAVADVQSILEGSIAIKDLRNKIEKLNHKIQEDIAAKEAKFKPLEEKLLNERSNLSETEFEHKVNEFNAKVSHVRKEIQIKKTKLEQAHAEAMSRVHETTITIISELAEKYNLNLVIPSAQVLYAKNNLNITSEVTFMLNERLKEVTINY</sequence>
<dbReference type="AlphaFoldDB" id="A0A0B7IZJ9"/>
<accession>A0A0B7IZJ9</accession>
<keyword evidence="5" id="KW-1185">Reference proteome</keyword>
<name>A0A0B7IZJ9_9RICK</name>
<dbReference type="Pfam" id="PF03938">
    <property type="entry name" value="OmpH"/>
    <property type="match status" value="1"/>
</dbReference>
<protein>
    <submittedName>
        <fullName evidence="4">Outer membrane protein (OmpH-like)</fullName>
    </submittedName>
</protein>